<evidence type="ECO:0000313" key="4">
    <source>
        <dbReference type="Proteomes" id="UP000009235"/>
    </source>
</evidence>
<gene>
    <name evidence="3" type="ordered locus">AS9A_2638</name>
</gene>
<protein>
    <recommendedName>
        <fullName evidence="5">Thioesterase family protein</fullName>
    </recommendedName>
</protein>
<dbReference type="KEGG" id="asd:AS9A_2638"/>
<dbReference type="EMBL" id="CP002786">
    <property type="protein sequence ID" value="AEF41085.1"/>
    <property type="molecule type" value="Genomic_DNA"/>
</dbReference>
<feature type="domain" description="Acyl-CoA thioesterase-like C-terminal" evidence="2">
    <location>
        <begin position="145"/>
        <end position="267"/>
    </location>
</feature>
<dbReference type="Proteomes" id="UP000009235">
    <property type="component" value="Chromosome"/>
</dbReference>
<dbReference type="InterPro" id="IPR049450">
    <property type="entry name" value="ACOT8-like_C"/>
</dbReference>
<dbReference type="Pfam" id="PF20789">
    <property type="entry name" value="4HBT_3C"/>
    <property type="match status" value="1"/>
</dbReference>
<evidence type="ECO:0000313" key="3">
    <source>
        <dbReference type="EMBL" id="AEF41085.1"/>
    </source>
</evidence>
<reference evidence="3 4" key="1">
    <citation type="journal article" date="2011" name="J. Bacteriol.">
        <title>Complete genome sequence of Amycolicicoccus subflavus DQS3-9A1T, an actinomycete isolated from crude oil-polluted soil.</title>
        <authorList>
            <person name="Cai M."/>
            <person name="Chen W.M."/>
            <person name="Nie Y."/>
            <person name="Chi C.Q."/>
            <person name="Wang Y.N."/>
            <person name="Tang Y.Q."/>
            <person name="Li G.Y."/>
            <person name="Wu X.L."/>
        </authorList>
    </citation>
    <scope>NUCLEOTIDE SEQUENCE [LARGE SCALE GENOMIC DNA]</scope>
    <source>
        <strain evidence="4">DSM 45089 / DQS3-9A1</strain>
    </source>
</reference>
<dbReference type="InterPro" id="IPR049449">
    <property type="entry name" value="TesB_ACOT8-like_N"/>
</dbReference>
<accession>F6EHA6</accession>
<dbReference type="PANTHER" id="PTHR38110:SF1">
    <property type="entry name" value="THIOESTERASE DOMAIN-CONTAINING PROTEIN"/>
    <property type="match status" value="1"/>
</dbReference>
<dbReference type="SUPFAM" id="SSF54637">
    <property type="entry name" value="Thioesterase/thiol ester dehydrase-isomerase"/>
    <property type="match status" value="2"/>
</dbReference>
<evidence type="ECO:0008006" key="5">
    <source>
        <dbReference type="Google" id="ProtNLM"/>
    </source>
</evidence>
<dbReference type="InterPro" id="IPR042171">
    <property type="entry name" value="Acyl-CoA_hotdog"/>
</dbReference>
<dbReference type="Gene3D" id="2.40.160.210">
    <property type="entry name" value="Acyl-CoA thioesterase, double hotdog domain"/>
    <property type="match status" value="1"/>
</dbReference>
<dbReference type="OrthoDB" id="5418286at2"/>
<evidence type="ECO:0000259" key="1">
    <source>
        <dbReference type="Pfam" id="PF13622"/>
    </source>
</evidence>
<dbReference type="HOGENOM" id="CLU_068888_0_0_11"/>
<dbReference type="InterPro" id="IPR052389">
    <property type="entry name" value="Sec_Metab_Biosynth-Assoc"/>
</dbReference>
<feature type="domain" description="Acyl-CoA thioesterase-like N-terminal HotDog" evidence="1">
    <location>
        <begin position="23"/>
        <end position="111"/>
    </location>
</feature>
<organism evidence="3 4">
    <name type="scientific">Hoyosella subflava (strain DSM 45089 / JCM 17490 / NBRC 109087 / DQS3-9A1)</name>
    <name type="common">Amycolicicoccus subflavus</name>
    <dbReference type="NCBI Taxonomy" id="443218"/>
    <lineage>
        <taxon>Bacteria</taxon>
        <taxon>Bacillati</taxon>
        <taxon>Actinomycetota</taxon>
        <taxon>Actinomycetes</taxon>
        <taxon>Mycobacteriales</taxon>
        <taxon>Hoyosellaceae</taxon>
        <taxon>Hoyosella</taxon>
    </lineage>
</organism>
<dbReference type="Pfam" id="PF13622">
    <property type="entry name" value="4HBT_3"/>
    <property type="match status" value="1"/>
</dbReference>
<evidence type="ECO:0000259" key="2">
    <source>
        <dbReference type="Pfam" id="PF20789"/>
    </source>
</evidence>
<dbReference type="AlphaFoldDB" id="F6EHA6"/>
<dbReference type="RefSeq" id="WP_013807434.1">
    <property type="nucleotide sequence ID" value="NC_015564.1"/>
</dbReference>
<keyword evidence="4" id="KW-1185">Reference proteome</keyword>
<dbReference type="InterPro" id="IPR029069">
    <property type="entry name" value="HotDog_dom_sf"/>
</dbReference>
<dbReference type="eggNOG" id="COG1946">
    <property type="taxonomic scope" value="Bacteria"/>
</dbReference>
<sequence length="278" mass="29712">MSEFARATHPKRNDVDRYGVTLDDQWSIGDKLHGGYLLAVVARAAAARADEAKPDAHPDVSAISATYVQPPEPGAAEVITELLRSGRSATQVQARLVQDGATCVSALMTFGALGADDPYWTSSAPVDLPPRERCVRIPVESPGVDARLSLMGMIEQHIDPAALGFAIGEPSRRGFVGTWVSLADGTAWDPFSMLIALDPSPPVSLEMGIPGWAPTLQLTAFVRRHPAPGPLQVHTSSAEISDDRMDETTTVWDSEGRVVGQAVQLAGVRIPVPAKQRH</sequence>
<proteinExistence type="predicted"/>
<dbReference type="PANTHER" id="PTHR38110">
    <property type="entry name" value="CHROMOSOME 23, WHOLE GENOME SHOTGUN SEQUENCE"/>
    <property type="match status" value="1"/>
</dbReference>
<name>F6EHA6_HOYSD</name>
<dbReference type="STRING" id="443218.AS9A_2638"/>